<dbReference type="AlphaFoldDB" id="I3S4B8"/>
<proteinExistence type="evidence at transcript level"/>
<accession>I3S4B8</accession>
<evidence type="ECO:0000313" key="1">
    <source>
        <dbReference type="EMBL" id="AFK35110.1"/>
    </source>
</evidence>
<dbReference type="EMBL" id="BT135315">
    <property type="protein sequence ID" value="AFK35110.1"/>
    <property type="molecule type" value="mRNA"/>
</dbReference>
<protein>
    <submittedName>
        <fullName evidence="1">Uncharacterized protein</fullName>
    </submittedName>
</protein>
<organism evidence="1">
    <name type="scientific">Lotus japonicus</name>
    <name type="common">Lotus corniculatus var. japonicus</name>
    <dbReference type="NCBI Taxonomy" id="34305"/>
    <lineage>
        <taxon>Eukaryota</taxon>
        <taxon>Viridiplantae</taxon>
        <taxon>Streptophyta</taxon>
        <taxon>Embryophyta</taxon>
        <taxon>Tracheophyta</taxon>
        <taxon>Spermatophyta</taxon>
        <taxon>Magnoliopsida</taxon>
        <taxon>eudicotyledons</taxon>
        <taxon>Gunneridae</taxon>
        <taxon>Pentapetalae</taxon>
        <taxon>rosids</taxon>
        <taxon>fabids</taxon>
        <taxon>Fabales</taxon>
        <taxon>Fabaceae</taxon>
        <taxon>Papilionoideae</taxon>
        <taxon>50 kb inversion clade</taxon>
        <taxon>NPAAA clade</taxon>
        <taxon>Hologalegina</taxon>
        <taxon>robinioid clade</taxon>
        <taxon>Loteae</taxon>
        <taxon>Lotus</taxon>
    </lineage>
</organism>
<reference evidence="1" key="1">
    <citation type="submission" date="2012-05" db="EMBL/GenBank/DDBJ databases">
        <authorList>
            <person name="Krishnakumar V."/>
            <person name="Cheung F."/>
            <person name="Xiao Y."/>
            <person name="Chan A."/>
            <person name="Moskal W.A."/>
            <person name="Town C.D."/>
        </authorList>
    </citation>
    <scope>NUCLEOTIDE SEQUENCE</scope>
</reference>
<name>I3S4B8_LOTJA</name>
<sequence>MEKISSNFLRALKCSQCLMHMWWRTEKFESLMRHGCY</sequence>